<comment type="caution">
    <text evidence="1">The sequence shown here is derived from an EMBL/GenBank/DDBJ whole genome shotgun (WGS) entry which is preliminary data.</text>
</comment>
<evidence type="ECO:0000313" key="2">
    <source>
        <dbReference type="Proteomes" id="UP000248857"/>
    </source>
</evidence>
<dbReference type="Proteomes" id="UP000248857">
    <property type="component" value="Unassembled WGS sequence"/>
</dbReference>
<proteinExistence type="predicted"/>
<accession>A0A2W1JBP6</accession>
<reference evidence="1 2" key="1">
    <citation type="journal article" date="2018" name="Sci. Rep.">
        <title>A novel species of the marine cyanobacterium Acaryochloris with a unique pigment content and lifestyle.</title>
        <authorList>
            <person name="Partensky F."/>
            <person name="Six C."/>
            <person name="Ratin M."/>
            <person name="Garczarek L."/>
            <person name="Vaulot D."/>
            <person name="Probert I."/>
            <person name="Calteau A."/>
            <person name="Gourvil P."/>
            <person name="Marie D."/>
            <person name="Grebert T."/>
            <person name="Bouchier C."/>
            <person name="Le Panse S."/>
            <person name="Gachenot M."/>
            <person name="Rodriguez F."/>
            <person name="Garrido J.L."/>
        </authorList>
    </citation>
    <scope>NUCLEOTIDE SEQUENCE [LARGE SCALE GENOMIC DNA]</scope>
    <source>
        <strain evidence="1 2">RCC1774</strain>
    </source>
</reference>
<dbReference type="RefSeq" id="WP_146242395.1">
    <property type="nucleotide sequence ID" value="NZ_CAWNWM010000017.1"/>
</dbReference>
<dbReference type="AlphaFoldDB" id="A0A2W1JBP6"/>
<name>A0A2W1JBP6_9CYAN</name>
<keyword evidence="2" id="KW-1185">Reference proteome</keyword>
<gene>
    <name evidence="1" type="ORF">C1752_06400</name>
</gene>
<sequence length="159" mass="18210">MNMKLLGSSLITASLLMGTVLNEGALAGSHIKIFRSRHHKVFHPHHRKVFRVHHHRSRSCRANHNRRNYIVTIANQTSKQQIYWIDGNKYQLSPGGQYTHNKIIGGDSRCRKGSIALPLLEFDKYANDKQFTSKVVRLNGRTSYYYFDGVSNTISLKKG</sequence>
<protein>
    <submittedName>
        <fullName evidence="1">Uncharacterized protein</fullName>
    </submittedName>
</protein>
<organism evidence="1 2">
    <name type="scientific">Acaryochloris thomasi RCC1774</name>
    <dbReference type="NCBI Taxonomy" id="1764569"/>
    <lineage>
        <taxon>Bacteria</taxon>
        <taxon>Bacillati</taxon>
        <taxon>Cyanobacteriota</taxon>
        <taxon>Cyanophyceae</taxon>
        <taxon>Acaryochloridales</taxon>
        <taxon>Acaryochloridaceae</taxon>
        <taxon>Acaryochloris</taxon>
        <taxon>Acaryochloris thomasi</taxon>
    </lineage>
</organism>
<dbReference type="EMBL" id="PQWO01000017">
    <property type="protein sequence ID" value="PZD71473.1"/>
    <property type="molecule type" value="Genomic_DNA"/>
</dbReference>
<evidence type="ECO:0000313" key="1">
    <source>
        <dbReference type="EMBL" id="PZD71473.1"/>
    </source>
</evidence>